<sequence>MFFALFAGLVAAAQAQHVPVQGDGLLRFPLRVSSGAPVVKGVTKRQEEVALEAQLNGNFYSVDLTIGTPGQTVTVNFDTGSPELWVNPDCSQADNPEFCESFGHFNESSTFTDLGTQGTIIYGTGMVRFNRSTDYIAVGSARISQQIFGVADSSFVTNVGVMGASPWLSGWEGDYPLVLDNLATQGFINSRAFSLDIRSIGSDRGSVIFGGIDTRKFSGQLEKRSIIPGDDSPDGYTRYWVYLDGLTLVQNGKKIPILSKPTRQAVMLDSGYTLSTLPGPIVQAIVDSFPTAKTIPESPLYSVDCSVMDMAGTVDFLFGETVIKVPYADFIWKRPDGACRLGVFQDDNFPVLGDTFLRAAYVVYDWDNRNIWLANNEDCGSKLVAIGKGPNAVPALTGECSRSDSNTTTVPTTSVAANSTAVPSTLSSTQYHNTSMALTTSGSYPTGTYPTGHAGVTSTVTYSEVHTITSCPPTVTNCPVGSVTTELVTSYHVINCPGNGACGGKVTRPDTAKVPQSTATYTIHMPTMCRCQTGCPKDAYKTENQVITVKPVKENPYPTPIYGPVSHPSNHTVTGIHLASTTAGSFNPDGCTTCHAQNEPTGVPATDVAPSGAVPTGVAPTPVTAGADSKAPGILVAAVGLVAAVML</sequence>
<keyword evidence="2" id="KW-1185">Reference proteome</keyword>
<evidence type="ECO:0000313" key="1">
    <source>
        <dbReference type="EMBL" id="KAI8652761.1"/>
    </source>
</evidence>
<gene>
    <name evidence="1" type="ORF">NCS57_01341200</name>
</gene>
<protein>
    <submittedName>
        <fullName evidence="1">Peptidase A1 domain-containing protein</fullName>
    </submittedName>
</protein>
<name>A0ACC0QG39_9HYPO</name>
<accession>A0ACC0QG39</accession>
<comment type="caution">
    <text evidence="1">The sequence shown here is derived from an EMBL/GenBank/DDBJ whole genome shotgun (WGS) entry which is preliminary data.</text>
</comment>
<dbReference type="Proteomes" id="UP001065298">
    <property type="component" value="Chromosome 11"/>
</dbReference>
<evidence type="ECO:0000313" key="2">
    <source>
        <dbReference type="Proteomes" id="UP001065298"/>
    </source>
</evidence>
<dbReference type="EMBL" id="CM046513">
    <property type="protein sequence ID" value="KAI8652761.1"/>
    <property type="molecule type" value="Genomic_DNA"/>
</dbReference>
<proteinExistence type="predicted"/>
<reference evidence="1" key="1">
    <citation type="submission" date="2022-06" db="EMBL/GenBank/DDBJ databases">
        <title>Fusarium solani species complex genomes reveal bases of compartmentalisation and animal pathogenesis.</title>
        <authorList>
            <person name="Tsai I.J."/>
        </authorList>
    </citation>
    <scope>NUCLEOTIDE SEQUENCE</scope>
    <source>
        <strain evidence="1">Fu6.1</strain>
    </source>
</reference>
<organism evidence="1 2">
    <name type="scientific">Fusarium keratoplasticum</name>
    <dbReference type="NCBI Taxonomy" id="1328300"/>
    <lineage>
        <taxon>Eukaryota</taxon>
        <taxon>Fungi</taxon>
        <taxon>Dikarya</taxon>
        <taxon>Ascomycota</taxon>
        <taxon>Pezizomycotina</taxon>
        <taxon>Sordariomycetes</taxon>
        <taxon>Hypocreomycetidae</taxon>
        <taxon>Hypocreales</taxon>
        <taxon>Nectriaceae</taxon>
        <taxon>Fusarium</taxon>
        <taxon>Fusarium solani species complex</taxon>
    </lineage>
</organism>